<dbReference type="PANTHER" id="PTHR15221:SF0">
    <property type="entry name" value="NADH DEHYDROGENASE [UBIQUINONE] 1 ALPHA SUBCOMPLEX SUBUNIT 3"/>
    <property type="match status" value="1"/>
</dbReference>
<evidence type="ECO:0000256" key="5">
    <source>
        <dbReference type="ARBA" id="ARBA00016391"/>
    </source>
</evidence>
<dbReference type="PANTHER" id="PTHR15221">
    <property type="entry name" value="NADH DEHYDROGENASE [UBIQUINONE] 1 ALPHA SUBCOMPLEX SUBUNIT 3"/>
    <property type="match status" value="1"/>
</dbReference>
<keyword evidence="13" id="KW-0496">Mitochondrion</keyword>
<evidence type="ECO:0000256" key="2">
    <source>
        <dbReference type="ARBA" id="ARBA00004434"/>
    </source>
</evidence>
<evidence type="ECO:0000256" key="1">
    <source>
        <dbReference type="ARBA" id="ARBA00003195"/>
    </source>
</evidence>
<evidence type="ECO:0000256" key="7">
    <source>
        <dbReference type="ARBA" id="ARBA00022660"/>
    </source>
</evidence>
<keyword evidence="14 17" id="KW-0472">Membrane</keyword>
<dbReference type="GO" id="GO:0005743">
    <property type="term" value="C:mitochondrial inner membrane"/>
    <property type="evidence" value="ECO:0007669"/>
    <property type="project" value="UniProtKB-SubCell"/>
</dbReference>
<dbReference type="InterPro" id="IPR026626">
    <property type="entry name" value="NDUFA3"/>
</dbReference>
<evidence type="ECO:0000256" key="16">
    <source>
        <dbReference type="ARBA" id="ARBA00032035"/>
    </source>
</evidence>
<feature type="non-terminal residue" evidence="18">
    <location>
        <position position="1"/>
    </location>
</feature>
<keyword evidence="8 17" id="KW-0812">Transmembrane</keyword>
<gene>
    <name evidence="18" type="primary">Ndufa3</name>
    <name evidence="18" type="ORF">PTEBUR_R14887</name>
</gene>
<evidence type="ECO:0000256" key="6">
    <source>
        <dbReference type="ARBA" id="ARBA00022448"/>
    </source>
</evidence>
<comment type="subcellular location">
    <subcellularLocation>
        <location evidence="2">Mitochondrion inner membrane</location>
        <topology evidence="2">Single-pass membrane protein</topology>
    </subcellularLocation>
</comment>
<keyword evidence="9" id="KW-0999">Mitochondrion inner membrane</keyword>
<keyword evidence="6" id="KW-0813">Transport</keyword>
<comment type="caution">
    <text evidence="18">The sequence shown here is derived from an EMBL/GenBank/DDBJ whole genome shotgun (WGS) entry which is preliminary data.</text>
</comment>
<evidence type="ECO:0000256" key="15">
    <source>
        <dbReference type="ARBA" id="ARBA00031425"/>
    </source>
</evidence>
<evidence type="ECO:0000256" key="11">
    <source>
        <dbReference type="ARBA" id="ARBA00022989"/>
    </source>
</evidence>
<comment type="function">
    <text evidence="1">Accessory subunit of the mitochondrial membrane respiratory chain NADH dehydrogenase (Complex I), that is believed not to be involved in catalysis. Complex I functions in the transfer of electrons from NADH to the respiratory chain. The immediate electron acceptor for the enzyme is believed to be ubiquinone.</text>
</comment>
<evidence type="ECO:0000256" key="10">
    <source>
        <dbReference type="ARBA" id="ARBA00022982"/>
    </source>
</evidence>
<comment type="subunit">
    <text evidence="4">Complex I is composed of 45 different subunits.</text>
</comment>
<evidence type="ECO:0000256" key="8">
    <source>
        <dbReference type="ARBA" id="ARBA00022692"/>
    </source>
</evidence>
<dbReference type="AlphaFoldDB" id="A0A7K5YXH3"/>
<sequence length="72" mass="8142">WAKEPVMAVSIGIATLAMVSLLLSPYNNYLGMINWAMLYTYPVLLWDDGEMLDVPSHPCDKKGLSLEWLKNL</sequence>
<evidence type="ECO:0000256" key="14">
    <source>
        <dbReference type="ARBA" id="ARBA00023136"/>
    </source>
</evidence>
<protein>
    <recommendedName>
        <fullName evidence="5">NADH dehydrogenase [ubiquinone] 1 alpha subcomplex subunit 3</fullName>
    </recommendedName>
    <alternativeName>
        <fullName evidence="15">Complex I-B9</fullName>
    </alternativeName>
    <alternativeName>
        <fullName evidence="16">NADH-ubiquinone oxidoreductase B9 subunit</fullName>
    </alternativeName>
</protein>
<dbReference type="GO" id="GO:0045271">
    <property type="term" value="C:respiratory chain complex I"/>
    <property type="evidence" value="ECO:0007669"/>
    <property type="project" value="InterPro"/>
</dbReference>
<name>A0A7K5YXH3_9AVES</name>
<feature type="non-terminal residue" evidence="18">
    <location>
        <position position="72"/>
    </location>
</feature>
<evidence type="ECO:0000256" key="4">
    <source>
        <dbReference type="ARBA" id="ARBA00011533"/>
    </source>
</evidence>
<dbReference type="Pfam" id="PF14987">
    <property type="entry name" value="NADHdh_A3"/>
    <property type="match status" value="1"/>
</dbReference>
<comment type="similarity">
    <text evidence="3">Belongs to the complex I NDUFA3 subunit family.</text>
</comment>
<evidence type="ECO:0000256" key="9">
    <source>
        <dbReference type="ARBA" id="ARBA00022792"/>
    </source>
</evidence>
<keyword evidence="19" id="KW-1185">Reference proteome</keyword>
<evidence type="ECO:0000256" key="17">
    <source>
        <dbReference type="SAM" id="Phobius"/>
    </source>
</evidence>
<evidence type="ECO:0000313" key="18">
    <source>
        <dbReference type="EMBL" id="NWU70121.1"/>
    </source>
</evidence>
<proteinExistence type="inferred from homology"/>
<evidence type="ECO:0000313" key="19">
    <source>
        <dbReference type="Proteomes" id="UP000522270"/>
    </source>
</evidence>
<keyword evidence="12" id="KW-0007">Acetylation</keyword>
<dbReference type="EMBL" id="VYZE01001072">
    <property type="protein sequence ID" value="NWU70121.1"/>
    <property type="molecule type" value="Genomic_DNA"/>
</dbReference>
<reference evidence="18 19" key="1">
    <citation type="submission" date="2019-09" db="EMBL/GenBank/DDBJ databases">
        <title>Bird 10,000 Genomes (B10K) Project - Family phase.</title>
        <authorList>
            <person name="Zhang G."/>
        </authorList>
    </citation>
    <scope>NUCLEOTIDE SEQUENCE [LARGE SCALE GENOMIC DNA]</scope>
    <source>
        <strain evidence="18">B10K-DU-027-49</strain>
        <tissue evidence="18">Muscle</tissue>
    </source>
</reference>
<dbReference type="Proteomes" id="UP000522270">
    <property type="component" value="Unassembled WGS sequence"/>
</dbReference>
<feature type="transmembrane region" description="Helical" evidence="17">
    <location>
        <begin position="6"/>
        <end position="23"/>
    </location>
</feature>
<dbReference type="OrthoDB" id="9140213at2759"/>
<keyword evidence="7" id="KW-0679">Respiratory chain</keyword>
<evidence type="ECO:0000256" key="13">
    <source>
        <dbReference type="ARBA" id="ARBA00023128"/>
    </source>
</evidence>
<evidence type="ECO:0000256" key="3">
    <source>
        <dbReference type="ARBA" id="ARBA00008253"/>
    </source>
</evidence>
<keyword evidence="10" id="KW-0249">Electron transport</keyword>
<accession>A0A7K5YXH3</accession>
<keyword evidence="11 17" id="KW-1133">Transmembrane helix</keyword>
<organism evidence="18 19">
    <name type="scientific">Pterocles burchelli</name>
    <dbReference type="NCBI Taxonomy" id="2585816"/>
    <lineage>
        <taxon>Eukaryota</taxon>
        <taxon>Metazoa</taxon>
        <taxon>Chordata</taxon>
        <taxon>Craniata</taxon>
        <taxon>Vertebrata</taxon>
        <taxon>Euteleostomi</taxon>
        <taxon>Archelosauria</taxon>
        <taxon>Archosauria</taxon>
        <taxon>Dinosauria</taxon>
        <taxon>Saurischia</taxon>
        <taxon>Theropoda</taxon>
        <taxon>Coelurosauria</taxon>
        <taxon>Aves</taxon>
        <taxon>Neognathae</taxon>
        <taxon>Neoaves</taxon>
        <taxon>Columbimorphae</taxon>
        <taxon>Pterocliformes</taxon>
        <taxon>Pteroclidae</taxon>
        <taxon>Pterocles</taxon>
    </lineage>
</organism>
<evidence type="ECO:0000256" key="12">
    <source>
        <dbReference type="ARBA" id="ARBA00022990"/>
    </source>
</evidence>